<protein>
    <recommendedName>
        <fullName evidence="2">Glycosyl transferase family 1 domain-containing protein</fullName>
    </recommendedName>
</protein>
<reference evidence="3" key="1">
    <citation type="journal article" date="2022" name="Plant J.">
        <title>Strategies of tolerance reflected in two North American maple genomes.</title>
        <authorList>
            <person name="McEvoy S.L."/>
            <person name="Sezen U.U."/>
            <person name="Trouern-Trend A."/>
            <person name="McMahon S.M."/>
            <person name="Schaberg P.G."/>
            <person name="Yang J."/>
            <person name="Wegrzyn J.L."/>
            <person name="Swenson N.G."/>
        </authorList>
    </citation>
    <scope>NUCLEOTIDE SEQUENCE</scope>
    <source>
        <strain evidence="3">NS2018</strain>
    </source>
</reference>
<comment type="caution">
    <text evidence="3">The sequence shown here is derived from an EMBL/GenBank/DDBJ whole genome shotgun (WGS) entry which is preliminary data.</text>
</comment>
<dbReference type="EMBL" id="JAUESC010000384">
    <property type="protein sequence ID" value="KAK0580750.1"/>
    <property type="molecule type" value="Genomic_DNA"/>
</dbReference>
<evidence type="ECO:0000256" key="1">
    <source>
        <dbReference type="ARBA" id="ARBA00022676"/>
    </source>
</evidence>
<gene>
    <name evidence="3" type="ORF">LWI29_005790</name>
</gene>
<sequence>MGYSPNDLVIAIVGSEFLYRGLWLEHSLILRALRPLFPDNLVESEPNFHIKIMLLSRDSTSNYSVAVEAIALNLNYPRGVVKHVTVSDDVDSVLRTADVVIYGSFLEEQSFPEILTKAMCLEKLVIAPDLSNIRKYVDDRVNGYLFPKEIY</sequence>
<dbReference type="PANTHER" id="PTHR46635:SF1">
    <property type="entry name" value="GLYCOSYL TRANSFERASE FAMILY 1 PROTEIN"/>
    <property type="match status" value="1"/>
</dbReference>
<dbReference type="InterPro" id="IPR001296">
    <property type="entry name" value="Glyco_trans_1"/>
</dbReference>
<evidence type="ECO:0000313" key="3">
    <source>
        <dbReference type="EMBL" id="KAK0580750.1"/>
    </source>
</evidence>
<dbReference type="PANTHER" id="PTHR46635">
    <property type="entry name" value="GLYCOSYL TRANSFERASE FAMILY 1 PROTEIN"/>
    <property type="match status" value="1"/>
</dbReference>
<dbReference type="Pfam" id="PF00534">
    <property type="entry name" value="Glycos_transf_1"/>
    <property type="match status" value="1"/>
</dbReference>
<reference evidence="3" key="2">
    <citation type="submission" date="2023-06" db="EMBL/GenBank/DDBJ databases">
        <authorList>
            <person name="Swenson N.G."/>
            <person name="Wegrzyn J.L."/>
            <person name="Mcevoy S.L."/>
        </authorList>
    </citation>
    <scope>NUCLEOTIDE SEQUENCE</scope>
    <source>
        <strain evidence="3">NS2018</strain>
        <tissue evidence="3">Leaf</tissue>
    </source>
</reference>
<feature type="domain" description="Glycosyl transferase family 1" evidence="2">
    <location>
        <begin position="68"/>
        <end position="148"/>
    </location>
</feature>
<organism evidence="3 4">
    <name type="scientific">Acer saccharum</name>
    <name type="common">Sugar maple</name>
    <dbReference type="NCBI Taxonomy" id="4024"/>
    <lineage>
        <taxon>Eukaryota</taxon>
        <taxon>Viridiplantae</taxon>
        <taxon>Streptophyta</taxon>
        <taxon>Embryophyta</taxon>
        <taxon>Tracheophyta</taxon>
        <taxon>Spermatophyta</taxon>
        <taxon>Magnoliopsida</taxon>
        <taxon>eudicotyledons</taxon>
        <taxon>Gunneridae</taxon>
        <taxon>Pentapetalae</taxon>
        <taxon>rosids</taxon>
        <taxon>malvids</taxon>
        <taxon>Sapindales</taxon>
        <taxon>Sapindaceae</taxon>
        <taxon>Hippocastanoideae</taxon>
        <taxon>Acereae</taxon>
        <taxon>Acer</taxon>
    </lineage>
</organism>
<dbReference type="AlphaFoldDB" id="A0AA39VHM3"/>
<evidence type="ECO:0000313" key="4">
    <source>
        <dbReference type="Proteomes" id="UP001168877"/>
    </source>
</evidence>
<keyword evidence="4" id="KW-1185">Reference proteome</keyword>
<keyword evidence="1" id="KW-0808">Transferase</keyword>
<name>A0AA39VHM3_ACESA</name>
<dbReference type="Proteomes" id="UP001168877">
    <property type="component" value="Unassembled WGS sequence"/>
</dbReference>
<keyword evidence="1" id="KW-0328">Glycosyltransferase</keyword>
<evidence type="ECO:0000259" key="2">
    <source>
        <dbReference type="Pfam" id="PF00534"/>
    </source>
</evidence>
<dbReference type="Gene3D" id="3.40.50.2000">
    <property type="entry name" value="Glycogen Phosphorylase B"/>
    <property type="match status" value="1"/>
</dbReference>
<dbReference type="SUPFAM" id="SSF53756">
    <property type="entry name" value="UDP-Glycosyltransferase/glycogen phosphorylase"/>
    <property type="match status" value="1"/>
</dbReference>
<proteinExistence type="predicted"/>
<accession>A0AA39VHM3</accession>